<keyword evidence="2" id="KW-1185">Reference proteome</keyword>
<dbReference type="PANTHER" id="PTHR46373:SF2">
    <property type="entry name" value="RWP-RK DOMAIN-CONTAINING PROTEIN"/>
    <property type="match status" value="1"/>
</dbReference>
<organism evidence="1 2">
    <name type="scientific">Malus domestica</name>
    <name type="common">Apple</name>
    <name type="synonym">Pyrus malus</name>
    <dbReference type="NCBI Taxonomy" id="3750"/>
    <lineage>
        <taxon>Eukaryota</taxon>
        <taxon>Viridiplantae</taxon>
        <taxon>Streptophyta</taxon>
        <taxon>Embryophyta</taxon>
        <taxon>Tracheophyta</taxon>
        <taxon>Spermatophyta</taxon>
        <taxon>Magnoliopsida</taxon>
        <taxon>eudicotyledons</taxon>
        <taxon>Gunneridae</taxon>
        <taxon>Pentapetalae</taxon>
        <taxon>rosids</taxon>
        <taxon>fabids</taxon>
        <taxon>Rosales</taxon>
        <taxon>Rosaceae</taxon>
        <taxon>Amygdaloideae</taxon>
        <taxon>Maleae</taxon>
        <taxon>Malus</taxon>
    </lineage>
</organism>
<dbReference type="InterPro" id="IPR044607">
    <property type="entry name" value="RKD-like"/>
</dbReference>
<proteinExistence type="predicted"/>
<reference evidence="1 2" key="1">
    <citation type="submission" date="2018-10" db="EMBL/GenBank/DDBJ databases">
        <title>A high-quality apple genome assembly.</title>
        <authorList>
            <person name="Hu J."/>
        </authorList>
    </citation>
    <scope>NUCLEOTIDE SEQUENCE [LARGE SCALE GENOMIC DNA]</scope>
    <source>
        <strain evidence="2">cv. HFTH1</strain>
        <tissue evidence="1">Young leaf</tissue>
    </source>
</reference>
<dbReference type="GO" id="GO:0003700">
    <property type="term" value="F:DNA-binding transcription factor activity"/>
    <property type="evidence" value="ECO:0007669"/>
    <property type="project" value="InterPro"/>
</dbReference>
<dbReference type="PANTHER" id="PTHR46373">
    <property type="entry name" value="PROTEIN RKD4"/>
    <property type="match status" value="1"/>
</dbReference>
<gene>
    <name evidence="1" type="ORF">DVH24_036326</name>
</gene>
<evidence type="ECO:0000313" key="1">
    <source>
        <dbReference type="EMBL" id="RXH81985.1"/>
    </source>
</evidence>
<dbReference type="Proteomes" id="UP000290289">
    <property type="component" value="Chromosome 12"/>
</dbReference>
<protein>
    <submittedName>
        <fullName evidence="1">Uncharacterized protein</fullName>
    </submittedName>
</protein>
<accession>A0A498IIN0</accession>
<dbReference type="AlphaFoldDB" id="A0A498IIN0"/>
<evidence type="ECO:0000313" key="2">
    <source>
        <dbReference type="Proteomes" id="UP000290289"/>
    </source>
</evidence>
<dbReference type="EMBL" id="RDQH01000338">
    <property type="protein sequence ID" value="RXH81985.1"/>
    <property type="molecule type" value="Genomic_DNA"/>
</dbReference>
<sequence>MDWLSTEDQNDGDLFSFTSHLSPLDLRGSAYVPLDWELKFSPEDYFSDPFYSSSSSLDIQETKTNDLREDTTCKLEEKRSHRSVDLSDTTCKLEEKRSHRSIDLSDTTCKLEEKRSHRSIELSKETISHHFYMPVSEAAKEMNELGDGQLNGEVELLERERQLMEEFPDLQLEENTKKLRRAFFKAKYKKKKSMSSYN</sequence>
<dbReference type="STRING" id="3750.A0A498IIN0"/>
<name>A0A498IIN0_MALDO</name>
<comment type="caution">
    <text evidence="1">The sequence shown here is derived from an EMBL/GenBank/DDBJ whole genome shotgun (WGS) entry which is preliminary data.</text>
</comment>